<feature type="binding site" evidence="6">
    <location>
        <position position="32"/>
    </location>
    <ligand>
        <name>Zn(2+)</name>
        <dbReference type="ChEBI" id="CHEBI:29105"/>
    </ligand>
</feature>
<evidence type="ECO:0000259" key="8">
    <source>
        <dbReference type="PROSITE" id="PS50157"/>
    </source>
</evidence>
<feature type="domain" description="C2H2-type" evidence="8">
    <location>
        <begin position="902"/>
        <end position="929"/>
    </location>
</feature>
<evidence type="ECO:0000313" key="11">
    <source>
        <dbReference type="Proteomes" id="UP000007151"/>
    </source>
</evidence>
<dbReference type="FunFam" id="3.30.160.60:FF:002343">
    <property type="entry name" value="Zinc finger protein 33A"/>
    <property type="match status" value="1"/>
</dbReference>
<feature type="binding site" evidence="6">
    <location>
        <position position="35"/>
    </location>
    <ligand>
        <name>Zn(2+)</name>
        <dbReference type="ChEBI" id="CHEBI:29105"/>
    </ligand>
</feature>
<evidence type="ECO:0000256" key="4">
    <source>
        <dbReference type="ARBA" id="ARBA00022833"/>
    </source>
</evidence>
<feature type="domain" description="C2H2-type" evidence="8">
    <location>
        <begin position="681"/>
        <end position="708"/>
    </location>
</feature>
<dbReference type="KEGG" id="dpl:KGM_212848"/>
<dbReference type="GO" id="GO:0005634">
    <property type="term" value="C:nucleus"/>
    <property type="evidence" value="ECO:0007669"/>
    <property type="project" value="InterPro"/>
</dbReference>
<accession>A0A212EHA2</accession>
<feature type="domain" description="C2H2-type" evidence="8">
    <location>
        <begin position="429"/>
        <end position="451"/>
    </location>
</feature>
<feature type="domain" description="C2H2-type" evidence="8">
    <location>
        <begin position="874"/>
        <end position="901"/>
    </location>
</feature>
<feature type="domain" description="ZAD" evidence="9">
    <location>
        <begin position="30"/>
        <end position="105"/>
    </location>
</feature>
<dbReference type="GO" id="GO:0008270">
    <property type="term" value="F:zinc ion binding"/>
    <property type="evidence" value="ECO:0007669"/>
    <property type="project" value="UniProtKB-UniRule"/>
</dbReference>
<dbReference type="SMART" id="SM00868">
    <property type="entry name" value="zf-AD"/>
    <property type="match status" value="1"/>
</dbReference>
<feature type="domain" description="C2H2-type" evidence="8">
    <location>
        <begin position="344"/>
        <end position="372"/>
    </location>
</feature>
<feature type="domain" description="C2H2-type" evidence="8">
    <location>
        <begin position="401"/>
        <end position="428"/>
    </location>
</feature>
<evidence type="ECO:0000256" key="7">
    <source>
        <dbReference type="SAM" id="MobiDB-lite"/>
    </source>
</evidence>
<evidence type="ECO:0000256" key="3">
    <source>
        <dbReference type="ARBA" id="ARBA00022771"/>
    </source>
</evidence>
<feature type="region of interest" description="Disordered" evidence="7">
    <location>
        <begin position="540"/>
        <end position="573"/>
    </location>
</feature>
<dbReference type="SMART" id="SM00355">
    <property type="entry name" value="ZnF_C2H2"/>
    <property type="match status" value="22"/>
</dbReference>
<dbReference type="FunFam" id="3.30.160.60:FF:000446">
    <property type="entry name" value="Zinc finger protein"/>
    <property type="match status" value="2"/>
</dbReference>
<dbReference type="SUPFAM" id="SSF57716">
    <property type="entry name" value="Glucocorticoid receptor-like (DNA-binding domain)"/>
    <property type="match status" value="1"/>
</dbReference>
<proteinExistence type="predicted"/>
<evidence type="ECO:0000256" key="5">
    <source>
        <dbReference type="PROSITE-ProRule" id="PRU00042"/>
    </source>
</evidence>
<comment type="caution">
    <text evidence="10">The sequence shown here is derived from an EMBL/GenBank/DDBJ whole genome shotgun (WGS) entry which is preliminary data.</text>
</comment>
<dbReference type="InterPro" id="IPR013087">
    <property type="entry name" value="Znf_C2H2_type"/>
</dbReference>
<organism evidence="10 11">
    <name type="scientific">Danaus plexippus plexippus</name>
    <dbReference type="NCBI Taxonomy" id="278856"/>
    <lineage>
        <taxon>Eukaryota</taxon>
        <taxon>Metazoa</taxon>
        <taxon>Ecdysozoa</taxon>
        <taxon>Arthropoda</taxon>
        <taxon>Hexapoda</taxon>
        <taxon>Insecta</taxon>
        <taxon>Pterygota</taxon>
        <taxon>Neoptera</taxon>
        <taxon>Endopterygota</taxon>
        <taxon>Lepidoptera</taxon>
        <taxon>Glossata</taxon>
        <taxon>Ditrysia</taxon>
        <taxon>Papilionoidea</taxon>
        <taxon>Nymphalidae</taxon>
        <taxon>Danainae</taxon>
        <taxon>Danaini</taxon>
        <taxon>Danaina</taxon>
        <taxon>Danaus</taxon>
        <taxon>Danaus</taxon>
    </lineage>
</organism>
<dbReference type="GO" id="GO:0000981">
    <property type="term" value="F:DNA-binding transcription factor activity, RNA polymerase II-specific"/>
    <property type="evidence" value="ECO:0007669"/>
    <property type="project" value="TreeGrafter"/>
</dbReference>
<keyword evidence="3 5" id="KW-0863">Zinc-finger</keyword>
<feature type="domain" description="C2H2-type" evidence="8">
    <location>
        <begin position="653"/>
        <end position="680"/>
    </location>
</feature>
<feature type="domain" description="C2H2-type" evidence="8">
    <location>
        <begin position="373"/>
        <end position="400"/>
    </location>
</feature>
<protein>
    <submittedName>
        <fullName evidence="10">Zinc finger protein 91</fullName>
    </submittedName>
</protein>
<dbReference type="InterPro" id="IPR036236">
    <property type="entry name" value="Znf_C2H2_sf"/>
</dbReference>
<feature type="domain" description="C2H2-type" evidence="8">
    <location>
        <begin position="596"/>
        <end position="623"/>
    </location>
</feature>
<evidence type="ECO:0000256" key="1">
    <source>
        <dbReference type="ARBA" id="ARBA00022723"/>
    </source>
</evidence>
<dbReference type="PROSITE" id="PS51915">
    <property type="entry name" value="ZAD"/>
    <property type="match status" value="1"/>
</dbReference>
<dbReference type="FunFam" id="3.30.160.60:FF:000671">
    <property type="entry name" value="Zinc finger protein 26"/>
    <property type="match status" value="1"/>
</dbReference>
<feature type="domain" description="C2H2-type" evidence="8">
    <location>
        <begin position="930"/>
        <end position="957"/>
    </location>
</feature>
<feature type="domain" description="C2H2-type" evidence="8">
    <location>
        <begin position="737"/>
        <end position="764"/>
    </location>
</feature>
<feature type="domain" description="C2H2-type" evidence="8">
    <location>
        <begin position="207"/>
        <end position="229"/>
    </location>
</feature>
<dbReference type="PANTHER" id="PTHR24409">
    <property type="entry name" value="ZINC FINGER PROTEIN 142"/>
    <property type="match status" value="1"/>
</dbReference>
<sequence>MNGGTASDQLDELDIKCSGETHENLQDSPNICRICATVTDLVIPIFEGEGLQNNLAEKIHKHLPIKVSVQDVLPQVVCYQCSSTLLAWHELVQCCQQADQALRQQAAHRERKANEVTGTTSDPKALSLLTSSVRGVLSDYCQMLNINQETSDICYVCQECDGHPVSSSIENLSEHLQLVHKEVLISDELFGSDDLGEPAPQKELPNYSCPFCESMFSSPTRLIFHLNCHLEVCIDDGVYCCDQLFDNKTSFVSHLQSRHVRKVIESSYVCKSCGLTAGDLAELQKHINDNHPEAEDRYEKGKTEGSPKCQKFIPAVCSECNKTFSNKYNMLVHMRNHFGPASRFACGKCNKTYKSQGSLIYHHKVVHEGQLKFVCSSCGEAFPSRAARDVHARLHTGQRPFSCQYCGKAYRAKNTLYRHIDMHLNIRKYACNFCDRKFRKSTHLKCHLRTHERTTWIPSPDPYFLKRREFKIELNEPTHSNDTEPVTAHRSRGSDSDEDDKPLAEFAAGKPSDIYRNFYRALTKFRDHYVQHEIKTDRCSDLANSSDSEEERNCEDLDPTQYDDLSNSNMRKDKMNEETRLELSQVQTKINGKTYFICKICDKKLSSSHTYIFHKRIHTGERPCICHVCGKQFRAPNGLQRHLTETHERLRRYTCQICHKSFANSQNLKQHMRIHTGERPFVCSHCGKRFTQSGSLHVHLKTHSATLPHACRDCGAKFRMRSGLTRHRLKHTGERPHVCRHCGKGFRQKHEMNAHALTHSDSKPHVCTVCGTAFRQRRALRHHCKRLHDSKPAEDAHGYNNAINYILTLNSNSETSECSICGKSVPRASKARHRRAHEAAGTQRYRCSVCGCAFSDGGNLARHVRALHAARRPHACPLCRRTFTRAAHLADHLRSHDDRRDYVCHVCGKASKTGAGLRSHRRVHAEEFEFECPACSARFKTGRQLRAHASVHTGERPYACTCGAAFRLRAQLTRHERTHTRTKTTAD</sequence>
<feature type="binding site" evidence="6">
    <location>
        <position position="81"/>
    </location>
    <ligand>
        <name>Zn(2+)</name>
        <dbReference type="ChEBI" id="CHEBI:29105"/>
    </ligand>
</feature>
<feature type="domain" description="C2H2-type" evidence="8">
    <location>
        <begin position="315"/>
        <end position="342"/>
    </location>
</feature>
<feature type="region of interest" description="Disordered" evidence="7">
    <location>
        <begin position="474"/>
        <end position="506"/>
    </location>
</feature>
<dbReference type="Gene3D" id="3.40.1800.20">
    <property type="match status" value="1"/>
</dbReference>
<dbReference type="PROSITE" id="PS00028">
    <property type="entry name" value="ZINC_FINGER_C2H2_1"/>
    <property type="match status" value="15"/>
</dbReference>
<dbReference type="AlphaFoldDB" id="A0A212EHA2"/>
<evidence type="ECO:0000256" key="6">
    <source>
        <dbReference type="PROSITE-ProRule" id="PRU01263"/>
    </source>
</evidence>
<evidence type="ECO:0000256" key="2">
    <source>
        <dbReference type="ARBA" id="ARBA00022737"/>
    </source>
</evidence>
<dbReference type="Pfam" id="PF07776">
    <property type="entry name" value="zf-AD"/>
    <property type="match status" value="1"/>
</dbReference>
<dbReference type="Gene3D" id="3.30.160.60">
    <property type="entry name" value="Classic Zinc Finger"/>
    <property type="match status" value="16"/>
</dbReference>
<dbReference type="Proteomes" id="UP000007151">
    <property type="component" value="Unassembled WGS sequence"/>
</dbReference>
<feature type="domain" description="C2H2-type" evidence="8">
    <location>
        <begin position="709"/>
        <end position="736"/>
    </location>
</feature>
<dbReference type="PROSITE" id="PS50157">
    <property type="entry name" value="ZINC_FINGER_C2H2_2"/>
    <property type="match status" value="18"/>
</dbReference>
<dbReference type="FunFam" id="3.30.160.60:FF:000110">
    <property type="entry name" value="Zinc finger protein-like"/>
    <property type="match status" value="1"/>
</dbReference>
<keyword evidence="4 6" id="KW-0862">Zinc</keyword>
<dbReference type="Pfam" id="PF00096">
    <property type="entry name" value="zf-C2H2"/>
    <property type="match status" value="8"/>
</dbReference>
<dbReference type="InParanoid" id="A0A212EHA2"/>
<feature type="binding site" evidence="6">
    <location>
        <position position="78"/>
    </location>
    <ligand>
        <name>Zn(2+)</name>
        <dbReference type="ChEBI" id="CHEBI:29105"/>
    </ligand>
</feature>
<reference evidence="10 11" key="1">
    <citation type="journal article" date="2011" name="Cell">
        <title>The monarch butterfly genome yields insights into long-distance migration.</title>
        <authorList>
            <person name="Zhan S."/>
            <person name="Merlin C."/>
            <person name="Boore J.L."/>
            <person name="Reppert S.M."/>
        </authorList>
    </citation>
    <scope>NUCLEOTIDE SEQUENCE [LARGE SCALE GENOMIC DNA]</scope>
    <source>
        <strain evidence="10">F-2</strain>
    </source>
</reference>
<evidence type="ECO:0000259" key="9">
    <source>
        <dbReference type="PROSITE" id="PS51915"/>
    </source>
</evidence>
<dbReference type="GO" id="GO:0000977">
    <property type="term" value="F:RNA polymerase II transcription regulatory region sequence-specific DNA binding"/>
    <property type="evidence" value="ECO:0007669"/>
    <property type="project" value="TreeGrafter"/>
</dbReference>
<gene>
    <name evidence="10" type="ORF">KGM_212848</name>
</gene>
<dbReference type="SUPFAM" id="SSF57667">
    <property type="entry name" value="beta-beta-alpha zinc fingers"/>
    <property type="match status" value="9"/>
</dbReference>
<feature type="domain" description="C2H2-type" evidence="8">
    <location>
        <begin position="845"/>
        <end position="873"/>
    </location>
</feature>
<dbReference type="EMBL" id="AGBW02014918">
    <property type="protein sequence ID" value="OWR40865.1"/>
    <property type="molecule type" value="Genomic_DNA"/>
</dbReference>
<dbReference type="PANTHER" id="PTHR24409:SF295">
    <property type="entry name" value="AZ2-RELATED"/>
    <property type="match status" value="1"/>
</dbReference>
<dbReference type="FunFam" id="3.30.160.60:FF:000625">
    <property type="entry name" value="Zinc finger protein 536"/>
    <property type="match status" value="1"/>
</dbReference>
<keyword evidence="2" id="KW-0677">Repeat</keyword>
<keyword evidence="11" id="KW-1185">Reference proteome</keyword>
<feature type="domain" description="C2H2-type" evidence="8">
    <location>
        <begin position="765"/>
        <end position="793"/>
    </location>
</feature>
<keyword evidence="1 6" id="KW-0479">Metal-binding</keyword>
<dbReference type="eggNOG" id="KOG1721">
    <property type="taxonomic scope" value="Eukaryota"/>
</dbReference>
<feature type="domain" description="C2H2-type" evidence="8">
    <location>
        <begin position="958"/>
        <end position="984"/>
    </location>
</feature>
<evidence type="ECO:0000313" key="10">
    <source>
        <dbReference type="EMBL" id="OWR40865.1"/>
    </source>
</evidence>
<dbReference type="InterPro" id="IPR012934">
    <property type="entry name" value="Znf_AD"/>
</dbReference>
<feature type="domain" description="C2H2-type" evidence="8">
    <location>
        <begin position="624"/>
        <end position="652"/>
    </location>
</feature>
<feature type="compositionally biased region" description="Acidic residues" evidence="7">
    <location>
        <begin position="547"/>
        <end position="558"/>
    </location>
</feature>
<name>A0A212EHA2_DANPL</name>